<name>A0ABU9BML7_9BURK</name>
<feature type="transmembrane region" description="Helical" evidence="6">
    <location>
        <begin position="91"/>
        <end position="110"/>
    </location>
</feature>
<evidence type="ECO:0000256" key="2">
    <source>
        <dbReference type="ARBA" id="ARBA00022475"/>
    </source>
</evidence>
<dbReference type="NCBIfam" id="TIGR02276">
    <property type="entry name" value="beta_rpt_yvtn"/>
    <property type="match status" value="3"/>
</dbReference>
<dbReference type="PANTHER" id="PTHR47197">
    <property type="entry name" value="PROTEIN NIRF"/>
    <property type="match status" value="1"/>
</dbReference>
<gene>
    <name evidence="8" type="ORF">AACH06_02975</name>
</gene>
<evidence type="ECO:0000256" key="4">
    <source>
        <dbReference type="ARBA" id="ARBA00022989"/>
    </source>
</evidence>
<dbReference type="InterPro" id="IPR011577">
    <property type="entry name" value="Cyt_b561_bac/Ni-Hgenase"/>
</dbReference>
<keyword evidence="9" id="KW-1185">Reference proteome</keyword>
<dbReference type="Gene3D" id="2.130.10.10">
    <property type="entry name" value="YVTN repeat-like/Quinoprotein amine dehydrogenase"/>
    <property type="match status" value="2"/>
</dbReference>
<dbReference type="InterPro" id="IPR015943">
    <property type="entry name" value="WD40/YVTN_repeat-like_dom_sf"/>
</dbReference>
<dbReference type="Gene3D" id="1.20.950.20">
    <property type="entry name" value="Transmembrane di-heme cytochromes, Chain C"/>
    <property type="match status" value="1"/>
</dbReference>
<keyword evidence="2" id="KW-1003">Cell membrane</keyword>
<evidence type="ECO:0000256" key="3">
    <source>
        <dbReference type="ARBA" id="ARBA00022692"/>
    </source>
</evidence>
<dbReference type="EMBL" id="JBBUTG010000001">
    <property type="protein sequence ID" value="MEK8029773.1"/>
    <property type="molecule type" value="Genomic_DNA"/>
</dbReference>
<proteinExistence type="predicted"/>
<organism evidence="8 9">
    <name type="scientific">Ideonella lacteola</name>
    <dbReference type="NCBI Taxonomy" id="2984193"/>
    <lineage>
        <taxon>Bacteria</taxon>
        <taxon>Pseudomonadati</taxon>
        <taxon>Pseudomonadota</taxon>
        <taxon>Betaproteobacteria</taxon>
        <taxon>Burkholderiales</taxon>
        <taxon>Sphaerotilaceae</taxon>
        <taxon>Ideonella</taxon>
    </lineage>
</organism>
<dbReference type="SUPFAM" id="SSF50974">
    <property type="entry name" value="Nitrous oxide reductase, N-terminal domain"/>
    <property type="match status" value="1"/>
</dbReference>
<sequence length="487" mass="51612">MNEQAARYDRVAMSLHWAIGIALLAQIVFGFLLDELAPRGTPARGPVINLHKSIGLVLLVLVVARLAWRLTHQPPRWPDHLRPAAKRAADWGHRALYLCMVALPVSGYIASNFSKHGVKFFGIAMPPWGADLPGVYAFFNGLHVALAWGFTALVLGHVGVALMHLAVWRDGLFQRMWPATLAVGLALLAGPAQAAPFAYVPNEGSGTLSVIDVATDQVVAEIAAGKKPRGTVITVDGQRAFVSDQPNNRLVIVDLAKRQASGEVALGESPEGVGLSPDGRWAAVAIEESNDVAFVDTASNKLAYVVKVSGKNPEHAVFSPDGKLVFVSAEEGEAVNVIDMAKRQDVARIPVGARPRGIGFSPDGARAYVAAENSDELYVIYTRELKVAAKVKAGSRSNGVTVHPNGKWVFVSNGGAASVSVIDAATLATVATVPVGQRPWNMALSPDGAKLYVACGRSGSVVVVDAQKHVKLAEITVGKLPWGVAIR</sequence>
<dbReference type="InterPro" id="IPR019405">
    <property type="entry name" value="Lactonase_7-beta_prop"/>
</dbReference>
<dbReference type="InterPro" id="IPR051200">
    <property type="entry name" value="Host-pathogen_enzymatic-act"/>
</dbReference>
<dbReference type="InterPro" id="IPR011045">
    <property type="entry name" value="N2O_reductase_N"/>
</dbReference>
<evidence type="ECO:0000259" key="7">
    <source>
        <dbReference type="Pfam" id="PF01292"/>
    </source>
</evidence>
<keyword evidence="4 6" id="KW-1133">Transmembrane helix</keyword>
<evidence type="ECO:0000256" key="1">
    <source>
        <dbReference type="ARBA" id="ARBA00004651"/>
    </source>
</evidence>
<protein>
    <submittedName>
        <fullName evidence="8">Cytochrome b/b6 domain-containing protein</fullName>
    </submittedName>
</protein>
<accession>A0ABU9BML7</accession>
<feature type="transmembrane region" description="Helical" evidence="6">
    <location>
        <begin position="12"/>
        <end position="33"/>
    </location>
</feature>
<keyword evidence="5 6" id="KW-0472">Membrane</keyword>
<evidence type="ECO:0000256" key="5">
    <source>
        <dbReference type="ARBA" id="ARBA00023136"/>
    </source>
</evidence>
<feature type="transmembrane region" description="Helical" evidence="6">
    <location>
        <begin position="53"/>
        <end position="70"/>
    </location>
</feature>
<evidence type="ECO:0000313" key="9">
    <source>
        <dbReference type="Proteomes" id="UP001371218"/>
    </source>
</evidence>
<dbReference type="Proteomes" id="UP001371218">
    <property type="component" value="Unassembled WGS sequence"/>
</dbReference>
<keyword evidence="3 6" id="KW-0812">Transmembrane</keyword>
<comment type="caution">
    <text evidence="8">The sequence shown here is derived from an EMBL/GenBank/DDBJ whole genome shotgun (WGS) entry which is preliminary data.</text>
</comment>
<feature type="transmembrane region" description="Helical" evidence="6">
    <location>
        <begin position="145"/>
        <end position="167"/>
    </location>
</feature>
<evidence type="ECO:0000313" key="8">
    <source>
        <dbReference type="EMBL" id="MEK8029773.1"/>
    </source>
</evidence>
<comment type="subcellular location">
    <subcellularLocation>
        <location evidence="1">Cell membrane</location>
        <topology evidence="1">Multi-pass membrane protein</topology>
    </subcellularLocation>
</comment>
<dbReference type="PANTHER" id="PTHR47197:SF3">
    <property type="entry name" value="DIHYDRO-HEME D1 DEHYDROGENASE"/>
    <property type="match status" value="1"/>
</dbReference>
<feature type="domain" description="Cytochrome b561 bacterial/Ni-hydrogenase" evidence="7">
    <location>
        <begin position="7"/>
        <end position="178"/>
    </location>
</feature>
<reference evidence="8 9" key="1">
    <citation type="submission" date="2024-04" db="EMBL/GenBank/DDBJ databases">
        <title>Novel species of the genus Ideonella isolated from streams.</title>
        <authorList>
            <person name="Lu H."/>
        </authorList>
    </citation>
    <scope>NUCLEOTIDE SEQUENCE [LARGE SCALE GENOMIC DNA]</scope>
    <source>
        <strain evidence="8 9">DXS29W</strain>
    </source>
</reference>
<dbReference type="InterPro" id="IPR016174">
    <property type="entry name" value="Di-haem_cyt_TM"/>
</dbReference>
<dbReference type="Pfam" id="PF10282">
    <property type="entry name" value="Lactonase"/>
    <property type="match status" value="1"/>
</dbReference>
<dbReference type="Pfam" id="PF01292">
    <property type="entry name" value="Ni_hydr_CYTB"/>
    <property type="match status" value="1"/>
</dbReference>
<dbReference type="InterPro" id="IPR011964">
    <property type="entry name" value="YVTN_b-propeller_repeat"/>
</dbReference>
<dbReference type="RefSeq" id="WP_341424106.1">
    <property type="nucleotide sequence ID" value="NZ_JBBUTG010000001.1"/>
</dbReference>
<evidence type="ECO:0000256" key="6">
    <source>
        <dbReference type="SAM" id="Phobius"/>
    </source>
</evidence>
<dbReference type="SUPFAM" id="SSF81342">
    <property type="entry name" value="Transmembrane di-heme cytochromes"/>
    <property type="match status" value="1"/>
</dbReference>